<organism evidence="1 2">
    <name type="scientific">Marmota marmota marmota</name>
    <name type="common">Alpine marmot</name>
    <dbReference type="NCBI Taxonomy" id="9994"/>
    <lineage>
        <taxon>Eukaryota</taxon>
        <taxon>Metazoa</taxon>
        <taxon>Chordata</taxon>
        <taxon>Craniata</taxon>
        <taxon>Vertebrata</taxon>
        <taxon>Euteleostomi</taxon>
        <taxon>Mammalia</taxon>
        <taxon>Eutheria</taxon>
        <taxon>Euarchontoglires</taxon>
        <taxon>Glires</taxon>
        <taxon>Rodentia</taxon>
        <taxon>Sciuromorpha</taxon>
        <taxon>Sciuridae</taxon>
        <taxon>Xerinae</taxon>
        <taxon>Marmotini</taxon>
        <taxon>Marmota</taxon>
    </lineage>
</organism>
<reference evidence="1" key="1">
    <citation type="submission" date="2025-08" db="UniProtKB">
        <authorList>
            <consortium name="Ensembl"/>
        </authorList>
    </citation>
    <scope>IDENTIFICATION</scope>
</reference>
<dbReference type="GeneTree" id="ENSGT00960000187351"/>
<protein>
    <submittedName>
        <fullName evidence="1">Uncharacterized protein</fullName>
    </submittedName>
</protein>
<reference evidence="1" key="2">
    <citation type="submission" date="2025-09" db="UniProtKB">
        <authorList>
            <consortium name="Ensembl"/>
        </authorList>
    </citation>
    <scope>IDENTIFICATION</scope>
</reference>
<proteinExistence type="predicted"/>
<keyword evidence="2" id="KW-1185">Reference proteome</keyword>
<dbReference type="Ensembl" id="ENSMMMT00000029176.1">
    <property type="protein sequence ID" value="ENSMMMP00000025768.1"/>
    <property type="gene ID" value="ENSMMMG00000022597.1"/>
</dbReference>
<accession>A0A8C6A9C0</accession>
<dbReference type="AlphaFoldDB" id="A0A8C6A9C0"/>
<name>A0A8C6A9C0_MARMA</name>
<evidence type="ECO:0000313" key="1">
    <source>
        <dbReference type="Ensembl" id="ENSMMMP00000025768.1"/>
    </source>
</evidence>
<evidence type="ECO:0000313" key="2">
    <source>
        <dbReference type="Proteomes" id="UP000694407"/>
    </source>
</evidence>
<dbReference type="Proteomes" id="UP000694407">
    <property type="component" value="Unplaced"/>
</dbReference>
<sequence length="56" mass="6036">GGGKMLRIEQWDLVSFPLSSAVQVKLVSAGFQNAEEFLEVKSSKLSKGVGISKEKP</sequence>